<name>A0A538SER7_UNCEI</name>
<accession>A0A538SER7</accession>
<sequence length="107" mass="12164">MILVDTSVWIDHLRSGNRTLISLLDREEVLTHPFVIGELACGRMRNRQQILELIGRLPGARVADHEEVLAFVERDRLFGRGIGWVDAHLLAAALLSHAMLFTLDRRL</sequence>
<gene>
    <name evidence="2" type="ORF">E6K73_09185</name>
</gene>
<dbReference type="EMBL" id="VBOT01000114">
    <property type="protein sequence ID" value="TMQ49847.1"/>
    <property type="molecule type" value="Genomic_DNA"/>
</dbReference>
<evidence type="ECO:0000313" key="3">
    <source>
        <dbReference type="Proteomes" id="UP000320184"/>
    </source>
</evidence>
<evidence type="ECO:0000313" key="2">
    <source>
        <dbReference type="EMBL" id="TMQ49847.1"/>
    </source>
</evidence>
<dbReference type="Pfam" id="PF01850">
    <property type="entry name" value="PIN"/>
    <property type="match status" value="1"/>
</dbReference>
<dbReference type="SUPFAM" id="SSF88723">
    <property type="entry name" value="PIN domain-like"/>
    <property type="match status" value="1"/>
</dbReference>
<organism evidence="2 3">
    <name type="scientific">Eiseniibacteriota bacterium</name>
    <dbReference type="NCBI Taxonomy" id="2212470"/>
    <lineage>
        <taxon>Bacteria</taxon>
        <taxon>Candidatus Eiseniibacteriota</taxon>
    </lineage>
</organism>
<dbReference type="Gene3D" id="3.40.50.1010">
    <property type="entry name" value="5'-nuclease"/>
    <property type="match status" value="1"/>
</dbReference>
<dbReference type="Proteomes" id="UP000320184">
    <property type="component" value="Unassembled WGS sequence"/>
</dbReference>
<comment type="caution">
    <text evidence="2">The sequence shown here is derived from an EMBL/GenBank/DDBJ whole genome shotgun (WGS) entry which is preliminary data.</text>
</comment>
<dbReference type="InterPro" id="IPR002716">
    <property type="entry name" value="PIN_dom"/>
</dbReference>
<dbReference type="InterPro" id="IPR029060">
    <property type="entry name" value="PIN-like_dom_sf"/>
</dbReference>
<proteinExistence type="predicted"/>
<dbReference type="AlphaFoldDB" id="A0A538SER7"/>
<protein>
    <submittedName>
        <fullName evidence="2">Type II toxin-antitoxin system VapC family toxin</fullName>
    </submittedName>
</protein>
<evidence type="ECO:0000259" key="1">
    <source>
        <dbReference type="Pfam" id="PF01850"/>
    </source>
</evidence>
<feature type="non-terminal residue" evidence="2">
    <location>
        <position position="107"/>
    </location>
</feature>
<reference evidence="2 3" key="1">
    <citation type="journal article" date="2019" name="Nat. Microbiol.">
        <title>Mediterranean grassland soil C-N compound turnover is dependent on rainfall and depth, and is mediated by genomically divergent microorganisms.</title>
        <authorList>
            <person name="Diamond S."/>
            <person name="Andeer P.F."/>
            <person name="Li Z."/>
            <person name="Crits-Christoph A."/>
            <person name="Burstein D."/>
            <person name="Anantharaman K."/>
            <person name="Lane K.R."/>
            <person name="Thomas B.C."/>
            <person name="Pan C."/>
            <person name="Northen T.R."/>
            <person name="Banfield J.F."/>
        </authorList>
    </citation>
    <scope>NUCLEOTIDE SEQUENCE [LARGE SCALE GENOMIC DNA]</scope>
    <source>
        <strain evidence="2">WS_3</strain>
    </source>
</reference>
<feature type="domain" description="PIN" evidence="1">
    <location>
        <begin position="2"/>
        <end position="107"/>
    </location>
</feature>